<reference evidence="4 5" key="1">
    <citation type="journal article" date="2018" name="Cell">
        <title>The Chara Genome: Secondary Complexity and Implications for Plant Terrestrialization.</title>
        <authorList>
            <person name="Nishiyama T."/>
            <person name="Sakayama H."/>
            <person name="Vries J.D."/>
            <person name="Buschmann H."/>
            <person name="Saint-Marcoux D."/>
            <person name="Ullrich K.K."/>
            <person name="Haas F.B."/>
            <person name="Vanderstraeten L."/>
            <person name="Becker D."/>
            <person name="Lang D."/>
            <person name="Vosolsobe S."/>
            <person name="Rombauts S."/>
            <person name="Wilhelmsson P.K.I."/>
            <person name="Janitza P."/>
            <person name="Kern R."/>
            <person name="Heyl A."/>
            <person name="Rumpler F."/>
            <person name="Villalobos L.I.A.C."/>
            <person name="Clay J.M."/>
            <person name="Skokan R."/>
            <person name="Toyoda A."/>
            <person name="Suzuki Y."/>
            <person name="Kagoshima H."/>
            <person name="Schijlen E."/>
            <person name="Tajeshwar N."/>
            <person name="Catarino B."/>
            <person name="Hetherington A.J."/>
            <person name="Saltykova A."/>
            <person name="Bonnot C."/>
            <person name="Breuninger H."/>
            <person name="Symeonidi A."/>
            <person name="Radhakrishnan G.V."/>
            <person name="Van Nieuwerburgh F."/>
            <person name="Deforce D."/>
            <person name="Chang C."/>
            <person name="Karol K.G."/>
            <person name="Hedrich R."/>
            <person name="Ulvskov P."/>
            <person name="Glockner G."/>
            <person name="Delwiche C.F."/>
            <person name="Petrasek J."/>
            <person name="Van de Peer Y."/>
            <person name="Friml J."/>
            <person name="Beilby M."/>
            <person name="Dolan L."/>
            <person name="Kohara Y."/>
            <person name="Sugano S."/>
            <person name="Fujiyama A."/>
            <person name="Delaux P.-M."/>
            <person name="Quint M."/>
            <person name="TheiBen G."/>
            <person name="Hagemann M."/>
            <person name="Harholt J."/>
            <person name="Dunand C."/>
            <person name="Zachgo S."/>
            <person name="Langdale J."/>
            <person name="Maumus F."/>
            <person name="Straeten D.V.D."/>
            <person name="Gould S.B."/>
            <person name="Rensing S.A."/>
        </authorList>
    </citation>
    <scope>NUCLEOTIDE SEQUENCE [LARGE SCALE GENOMIC DNA]</scope>
    <source>
        <strain evidence="4 5">S276</strain>
    </source>
</reference>
<dbReference type="PANTHER" id="PTHR31805">
    <property type="entry name" value="RECEPTOR-LIKE KINASE, PUTATIVE (DUF1421)-RELATED"/>
    <property type="match status" value="1"/>
</dbReference>
<feature type="domain" description="DUF1421" evidence="3">
    <location>
        <begin position="714"/>
        <end position="756"/>
    </location>
</feature>
<organism evidence="4 5">
    <name type="scientific">Chara braunii</name>
    <name type="common">Braun's stonewort</name>
    <dbReference type="NCBI Taxonomy" id="69332"/>
    <lineage>
        <taxon>Eukaryota</taxon>
        <taxon>Viridiplantae</taxon>
        <taxon>Streptophyta</taxon>
        <taxon>Charophyceae</taxon>
        <taxon>Charales</taxon>
        <taxon>Characeae</taxon>
        <taxon>Chara</taxon>
    </lineage>
</organism>
<proteinExistence type="predicted"/>
<feature type="region of interest" description="Disordered" evidence="2">
    <location>
        <begin position="355"/>
        <end position="386"/>
    </location>
</feature>
<feature type="compositionally biased region" description="Low complexity" evidence="2">
    <location>
        <begin position="409"/>
        <end position="420"/>
    </location>
</feature>
<feature type="compositionally biased region" description="Low complexity" evidence="2">
    <location>
        <begin position="525"/>
        <end position="537"/>
    </location>
</feature>
<dbReference type="OrthoDB" id="515416at2759"/>
<feature type="region of interest" description="Disordered" evidence="2">
    <location>
        <begin position="572"/>
        <end position="634"/>
    </location>
</feature>
<evidence type="ECO:0000256" key="2">
    <source>
        <dbReference type="SAM" id="MobiDB-lite"/>
    </source>
</evidence>
<evidence type="ECO:0000313" key="4">
    <source>
        <dbReference type="EMBL" id="GBG66835.1"/>
    </source>
</evidence>
<feature type="compositionally biased region" description="Pro residues" evidence="2">
    <location>
        <begin position="421"/>
        <end position="435"/>
    </location>
</feature>
<feature type="compositionally biased region" description="Low complexity" evidence="2">
    <location>
        <begin position="45"/>
        <end position="55"/>
    </location>
</feature>
<protein>
    <recommendedName>
        <fullName evidence="3">DUF1421 domain-containing protein</fullName>
    </recommendedName>
</protein>
<evidence type="ECO:0000259" key="3">
    <source>
        <dbReference type="Pfam" id="PF07223"/>
    </source>
</evidence>
<feature type="region of interest" description="Disordered" evidence="2">
    <location>
        <begin position="678"/>
        <end position="707"/>
    </location>
</feature>
<feature type="coiled-coil region" evidence="1">
    <location>
        <begin position="271"/>
        <end position="298"/>
    </location>
</feature>
<dbReference type="Gramene" id="GBG66835">
    <property type="protein sequence ID" value="GBG66835"/>
    <property type="gene ID" value="CBR_g70713"/>
</dbReference>
<keyword evidence="5" id="KW-1185">Reference proteome</keyword>
<feature type="compositionally biased region" description="Gly residues" evidence="2">
    <location>
        <begin position="155"/>
        <end position="167"/>
    </location>
</feature>
<name>A0A388K9V0_CHABU</name>
<feature type="compositionally biased region" description="Polar residues" evidence="2">
    <location>
        <begin position="189"/>
        <end position="202"/>
    </location>
</feature>
<accession>A0A388K9V0</accession>
<dbReference type="OMA" id="RDERSTM"/>
<sequence>MDQGKLGSNQPSAGVRVPSVLTSNQNEPFYELLQASTGGGGGAHSSGLGSLSPSAQTSGPGGAGYHHNHHNNPSGIPVGTTPLVGEVAPGDLLSHLDISSVDINPAAIKAPVSEGPRGGRGDDFKHGGRVVSSTAAASNGPQSFPPSDSERRDGGMGGGAHTGGMTGRQGSRDAPPSDDASYPNVWGHSPSTSGWRESNIAPSRNRGPAHENFGDVPHWREPEMQLRGRGPTRDSDELERDERSTMMEKAAGVALSASVAAAVERAIKRLVDRQVDVLEELKQRVEKVESAVERLEGMTFDLQRMGGDNHGEQDGRLRALEHLVREVLHSVQVLRDKHEIAEAHAELSKLQLSKMNTSKADEGSPTVPTSLVPPQNVEVPGNAELTPSVSNYQQQSMVSSQQPIMAMAPKQDQMQQQQQLHPPPPVPSTPVPAPHPHTLQLHGHQGPSPPPMAPPQQQLALPAPASHSAMVQPSLTSAPQHAVPPPPASHPSAYGSQPDGQQHYLPPQQQQNQGPQMPPPPPQQHPAHSAPPYQPQARPELSPQYGVPPPAGPYSAPLEPLPCNPLPAYSAHSQGFSTAPDAMPPYMPSGYGPSQRGQQHHPSYDGPAPGRSQGGSPVMRVPLPPPSSGQYALPHAAPVPYEANAPSSYPGGPQFRVAQPVPSAPVGATVPYPRLQTAQPVSHQSANSGSAVSGGSSGGGGERASLTTSRVPIDKVINDVAHMGFNKEDVRSVVKRLTENGQSVDLNVVLDKLMSEGIGSSANAPKPGWFGR</sequence>
<dbReference type="STRING" id="69332.A0A388K9V0"/>
<feature type="region of interest" description="Disordered" evidence="2">
    <location>
        <begin position="407"/>
        <end position="559"/>
    </location>
</feature>
<feature type="compositionally biased region" description="Polar residues" evidence="2">
    <location>
        <begin position="1"/>
        <end position="12"/>
    </location>
</feature>
<feature type="compositionally biased region" description="Low complexity" evidence="2">
    <location>
        <begin position="685"/>
        <end position="694"/>
    </location>
</feature>
<dbReference type="InterPro" id="IPR010820">
    <property type="entry name" value="DUF1421"/>
</dbReference>
<dbReference type="PANTHER" id="PTHR31805:SF14">
    <property type="entry name" value="RECEPTOR-LIKE KINASE, PUTATIVE (DUF1421)-RELATED"/>
    <property type="match status" value="1"/>
</dbReference>
<feature type="compositionally biased region" description="Low complexity" evidence="2">
    <location>
        <begin position="501"/>
        <end position="515"/>
    </location>
</feature>
<feature type="compositionally biased region" description="Polar residues" evidence="2">
    <location>
        <begin position="131"/>
        <end position="146"/>
    </location>
</feature>
<gene>
    <name evidence="4" type="ORF">CBR_g70713</name>
</gene>
<feature type="compositionally biased region" description="Basic and acidic residues" evidence="2">
    <location>
        <begin position="117"/>
        <end position="126"/>
    </location>
</feature>
<dbReference type="Pfam" id="PF07223">
    <property type="entry name" value="DUF1421"/>
    <property type="match status" value="1"/>
</dbReference>
<keyword evidence="1" id="KW-0175">Coiled coil</keyword>
<feature type="compositionally biased region" description="Low complexity" evidence="2">
    <location>
        <begin position="455"/>
        <end position="467"/>
    </location>
</feature>
<dbReference type="EMBL" id="BFEA01000079">
    <property type="protein sequence ID" value="GBG66835.1"/>
    <property type="molecule type" value="Genomic_DNA"/>
</dbReference>
<dbReference type="Proteomes" id="UP000265515">
    <property type="component" value="Unassembled WGS sequence"/>
</dbReference>
<feature type="region of interest" description="Disordered" evidence="2">
    <location>
        <begin position="109"/>
        <end position="240"/>
    </location>
</feature>
<comment type="caution">
    <text evidence="4">The sequence shown here is derived from an EMBL/GenBank/DDBJ whole genome shotgun (WGS) entry which is preliminary data.</text>
</comment>
<feature type="region of interest" description="Disordered" evidence="2">
    <location>
        <begin position="1"/>
        <end position="83"/>
    </location>
</feature>
<evidence type="ECO:0000313" key="5">
    <source>
        <dbReference type="Proteomes" id="UP000265515"/>
    </source>
</evidence>
<feature type="compositionally biased region" description="Basic and acidic residues" evidence="2">
    <location>
        <begin position="208"/>
        <end position="240"/>
    </location>
</feature>
<evidence type="ECO:0000256" key="1">
    <source>
        <dbReference type="SAM" id="Coils"/>
    </source>
</evidence>
<dbReference type="AlphaFoldDB" id="A0A388K9V0"/>